<dbReference type="AlphaFoldDB" id="A0AA35M0L8"/>
<protein>
    <submittedName>
        <fullName evidence="2">Uncharacterized protein</fullName>
    </submittedName>
</protein>
<dbReference type="EMBL" id="CABFNP030000812">
    <property type="protein sequence ID" value="CAI6088014.1"/>
    <property type="molecule type" value="Genomic_DNA"/>
</dbReference>
<feature type="coiled-coil region" evidence="1">
    <location>
        <begin position="38"/>
        <end position="86"/>
    </location>
</feature>
<name>A0AA35M0L8_9HYPO</name>
<accession>A0AA35M0L8</accession>
<dbReference type="Proteomes" id="UP001160390">
    <property type="component" value="Unassembled WGS sequence"/>
</dbReference>
<gene>
    <name evidence="2" type="ORF">CCHLO57077_00013148</name>
</gene>
<evidence type="ECO:0000256" key="1">
    <source>
        <dbReference type="SAM" id="Coils"/>
    </source>
</evidence>
<sequence length="146" mass="17163">MTQITQEKRELQLLKIVKKRSLSKHVEHKTAEMCDVIGRRSEQEVGHLRETLEQYEAKAMEYEDKIQEASSELADLDDLIKECENKSMEFSSKRAESQSLLKEREDAMKKLYDEVYDKLLLSRHLEENISGFRLDVFSTLDQIAEH</sequence>
<evidence type="ECO:0000313" key="2">
    <source>
        <dbReference type="EMBL" id="CAI6088014.1"/>
    </source>
</evidence>
<organism evidence="2 3">
    <name type="scientific">Clonostachys chloroleuca</name>
    <dbReference type="NCBI Taxonomy" id="1926264"/>
    <lineage>
        <taxon>Eukaryota</taxon>
        <taxon>Fungi</taxon>
        <taxon>Dikarya</taxon>
        <taxon>Ascomycota</taxon>
        <taxon>Pezizomycotina</taxon>
        <taxon>Sordariomycetes</taxon>
        <taxon>Hypocreomycetidae</taxon>
        <taxon>Hypocreales</taxon>
        <taxon>Bionectriaceae</taxon>
        <taxon>Clonostachys</taxon>
    </lineage>
</organism>
<keyword evidence="1" id="KW-0175">Coiled coil</keyword>
<keyword evidence="3" id="KW-1185">Reference proteome</keyword>
<proteinExistence type="predicted"/>
<reference evidence="2" key="1">
    <citation type="submission" date="2023-01" db="EMBL/GenBank/DDBJ databases">
        <authorList>
            <person name="Piombo E."/>
        </authorList>
    </citation>
    <scope>NUCLEOTIDE SEQUENCE</scope>
</reference>
<evidence type="ECO:0000313" key="3">
    <source>
        <dbReference type="Proteomes" id="UP001160390"/>
    </source>
</evidence>
<comment type="caution">
    <text evidence="2">The sequence shown here is derived from an EMBL/GenBank/DDBJ whole genome shotgun (WGS) entry which is preliminary data.</text>
</comment>